<feature type="compositionally biased region" description="Polar residues" evidence="1">
    <location>
        <begin position="80"/>
        <end position="94"/>
    </location>
</feature>
<name>A0A3D8T1J7_9HELO</name>
<feature type="domain" description="Up-regulated during septation protein 1" evidence="2">
    <location>
        <begin position="364"/>
        <end position="482"/>
    </location>
</feature>
<feature type="compositionally biased region" description="Polar residues" evidence="1">
    <location>
        <begin position="244"/>
        <end position="253"/>
    </location>
</feature>
<dbReference type="InterPro" id="IPR029191">
    <property type="entry name" value="Uds1"/>
</dbReference>
<evidence type="ECO:0000313" key="4">
    <source>
        <dbReference type="Proteomes" id="UP000256328"/>
    </source>
</evidence>
<evidence type="ECO:0000313" key="3">
    <source>
        <dbReference type="EMBL" id="RDW92400.1"/>
    </source>
</evidence>
<feature type="region of interest" description="Disordered" evidence="1">
    <location>
        <begin position="25"/>
        <end position="148"/>
    </location>
</feature>
<dbReference type="EMBL" id="PDLN01000002">
    <property type="protein sequence ID" value="RDW92400.1"/>
    <property type="molecule type" value="Genomic_DNA"/>
</dbReference>
<feature type="region of interest" description="Disordered" evidence="1">
    <location>
        <begin position="496"/>
        <end position="526"/>
    </location>
</feature>
<proteinExistence type="predicted"/>
<reference evidence="3 4" key="1">
    <citation type="journal article" date="2018" name="IMA Fungus">
        <title>IMA Genome-F 9: Draft genome sequence of Annulohypoxylon stygium, Aspergillus mulundensis, Berkeleyomyces basicola (syn. Thielaviopsis basicola), Ceratocystis smalleyi, two Cercospora beticola strains, Coleophoma cylindrospora, Fusarium fracticaudum, Phialophora cf. hyalina, and Morchella septimelata.</title>
        <authorList>
            <person name="Wingfield B.D."/>
            <person name="Bills G.F."/>
            <person name="Dong Y."/>
            <person name="Huang W."/>
            <person name="Nel W.J."/>
            <person name="Swalarsk-Parry B.S."/>
            <person name="Vaghefi N."/>
            <person name="Wilken P.M."/>
            <person name="An Z."/>
            <person name="de Beer Z.W."/>
            <person name="De Vos L."/>
            <person name="Chen L."/>
            <person name="Duong T.A."/>
            <person name="Gao Y."/>
            <person name="Hammerbacher A."/>
            <person name="Kikkert J.R."/>
            <person name="Li Y."/>
            <person name="Li H."/>
            <person name="Li K."/>
            <person name="Li Q."/>
            <person name="Liu X."/>
            <person name="Ma X."/>
            <person name="Naidoo K."/>
            <person name="Pethybridge S.J."/>
            <person name="Sun J."/>
            <person name="Steenkamp E.T."/>
            <person name="van der Nest M.A."/>
            <person name="van Wyk S."/>
            <person name="Wingfield M.J."/>
            <person name="Xiong C."/>
            <person name="Yue Q."/>
            <person name="Zhang X."/>
        </authorList>
    </citation>
    <scope>NUCLEOTIDE SEQUENCE [LARGE SCALE GENOMIC DNA]</scope>
    <source>
        <strain evidence="3 4">BP5796</strain>
    </source>
</reference>
<accession>A0A3D8T1J7</accession>
<dbReference type="AlphaFoldDB" id="A0A3D8T1J7"/>
<organism evidence="3 4">
    <name type="scientific">Coleophoma crateriformis</name>
    <dbReference type="NCBI Taxonomy" id="565419"/>
    <lineage>
        <taxon>Eukaryota</taxon>
        <taxon>Fungi</taxon>
        <taxon>Dikarya</taxon>
        <taxon>Ascomycota</taxon>
        <taxon>Pezizomycotina</taxon>
        <taxon>Leotiomycetes</taxon>
        <taxon>Helotiales</taxon>
        <taxon>Dermateaceae</taxon>
        <taxon>Coleophoma</taxon>
    </lineage>
</organism>
<feature type="compositionally biased region" description="Polar residues" evidence="1">
    <location>
        <begin position="602"/>
        <end position="615"/>
    </location>
</feature>
<dbReference type="Proteomes" id="UP000256328">
    <property type="component" value="Unassembled WGS sequence"/>
</dbReference>
<sequence length="615" mass="67495">MAHIASFMVESGSSVGLNNMIARELSPDSSSSANSSRVNLSDTSTYSSSPKEEKEKYVWRLHQPSESRRFNLFPSKEKPSSISTVRKPSISESVTLGDAKSNLRSKSKDQPLGRRRKISVPELGPMTTVQEVPMDSPTIPGRPPIHERSISAPANSWARHVYGESMLSCIEGPTLEESLEMIEARAEELGRSGSKSPRLAPLSASQGSMGHSRRSNSDSPLPPDVPPKSARMQNASPHPRGVCTPSSSATTLVETPLASAEGRESPDLNPWSMPTSQMGHSRGQSENTPQHVSHAGLGHRRGESDSSVSIMNRGRPKKRAPDGSPIKRTSRKRSPSVEQNEFDTLPQGYRAAKASSTLASPELETLRRQAMGQASKFEVLPTKDVEALSRELRALDERCDYLRKTHKSLRSGRRNLHERICSYLRSPRVARFSYESILKQEEALAELDSSIDDWVAKLEYAENRRTRIRQKLLEHVAAALILPPSEEEPPCSPFPACTINTPPRSPTKSLSPQRLAEPIKASTPEPIHRKDVHSVASMASIKIYADSDVYALLADVEEEISRMGEQSEDPSTSASSTHAPTQPQPSREASPPMSDGPLLNAMTFQGTYTRNAQHA</sequence>
<dbReference type="OrthoDB" id="5429395at2759"/>
<protein>
    <recommendedName>
        <fullName evidence="2">Up-regulated during septation protein 1 domain-containing protein</fullName>
    </recommendedName>
</protein>
<feature type="compositionally biased region" description="Basic and acidic residues" evidence="1">
    <location>
        <begin position="50"/>
        <end position="79"/>
    </location>
</feature>
<keyword evidence="4" id="KW-1185">Reference proteome</keyword>
<feature type="compositionally biased region" description="Low complexity" evidence="1">
    <location>
        <begin position="27"/>
        <end position="42"/>
    </location>
</feature>
<feature type="compositionally biased region" description="Low complexity" evidence="1">
    <location>
        <begin position="570"/>
        <end position="581"/>
    </location>
</feature>
<evidence type="ECO:0000259" key="2">
    <source>
        <dbReference type="Pfam" id="PF15456"/>
    </source>
</evidence>
<feature type="region of interest" description="Disordered" evidence="1">
    <location>
        <begin position="186"/>
        <end position="356"/>
    </location>
</feature>
<feature type="region of interest" description="Disordered" evidence="1">
    <location>
        <begin position="560"/>
        <end position="615"/>
    </location>
</feature>
<gene>
    <name evidence="3" type="ORF">BP5796_01794</name>
</gene>
<comment type="caution">
    <text evidence="3">The sequence shown here is derived from an EMBL/GenBank/DDBJ whole genome shotgun (WGS) entry which is preliminary data.</text>
</comment>
<feature type="compositionally biased region" description="Polar residues" evidence="1">
    <location>
        <begin position="272"/>
        <end position="291"/>
    </location>
</feature>
<dbReference type="Pfam" id="PF15456">
    <property type="entry name" value="Uds1"/>
    <property type="match status" value="1"/>
</dbReference>
<feature type="compositionally biased region" description="Polar residues" evidence="1">
    <location>
        <begin position="498"/>
        <end position="512"/>
    </location>
</feature>
<evidence type="ECO:0000256" key="1">
    <source>
        <dbReference type="SAM" id="MobiDB-lite"/>
    </source>
</evidence>